<dbReference type="Gene3D" id="3.40.50.150">
    <property type="entry name" value="Vaccinia Virus protein VP39"/>
    <property type="match status" value="1"/>
</dbReference>
<keyword evidence="4" id="KW-0819">tRNA processing</keyword>
<comment type="similarity">
    <text evidence="2">Belongs to the TRM6/GCD10 family.</text>
</comment>
<dbReference type="Proteomes" id="UP000494040">
    <property type="component" value="Unassembled WGS sequence"/>
</dbReference>
<accession>A0A8I6S779</accession>
<dbReference type="InterPro" id="IPR029063">
    <property type="entry name" value="SAM-dependent_MTases_sf"/>
</dbReference>
<dbReference type="InterPro" id="IPR017423">
    <property type="entry name" value="TRM6"/>
</dbReference>
<evidence type="ECO:0000256" key="6">
    <source>
        <dbReference type="ARBA" id="ARBA00032319"/>
    </source>
</evidence>
<dbReference type="EnsemblMetazoa" id="XM_014403626.2">
    <property type="protein sequence ID" value="XP_014259112.1"/>
    <property type="gene ID" value="LOC106672306"/>
</dbReference>
<dbReference type="PIRSF" id="PIRSF038170">
    <property type="entry name" value="tRNA_m1A_mtfrase"/>
    <property type="match status" value="1"/>
</dbReference>
<organism evidence="7 8">
    <name type="scientific">Cimex lectularius</name>
    <name type="common">Bed bug</name>
    <name type="synonym">Acanthia lectularia</name>
    <dbReference type="NCBI Taxonomy" id="79782"/>
    <lineage>
        <taxon>Eukaryota</taxon>
        <taxon>Metazoa</taxon>
        <taxon>Ecdysozoa</taxon>
        <taxon>Arthropoda</taxon>
        <taxon>Hexapoda</taxon>
        <taxon>Insecta</taxon>
        <taxon>Pterygota</taxon>
        <taxon>Neoptera</taxon>
        <taxon>Paraneoptera</taxon>
        <taxon>Hemiptera</taxon>
        <taxon>Heteroptera</taxon>
        <taxon>Panheteroptera</taxon>
        <taxon>Cimicomorpha</taxon>
        <taxon>Cimicidae</taxon>
        <taxon>Cimex</taxon>
    </lineage>
</organism>
<dbReference type="PANTHER" id="PTHR12945:SF0">
    <property type="entry name" value="TRNA (ADENINE(58)-N(1))-METHYLTRANSFERASE NON-CATALYTIC SUBUNIT TRM6"/>
    <property type="match status" value="1"/>
</dbReference>
<evidence type="ECO:0000256" key="1">
    <source>
        <dbReference type="ARBA" id="ARBA00004123"/>
    </source>
</evidence>
<evidence type="ECO:0000256" key="5">
    <source>
        <dbReference type="ARBA" id="ARBA00023242"/>
    </source>
</evidence>
<dbReference type="AlphaFoldDB" id="A0A8I6S779"/>
<evidence type="ECO:0000256" key="3">
    <source>
        <dbReference type="ARBA" id="ARBA00021704"/>
    </source>
</evidence>
<dbReference type="GO" id="GO:0005634">
    <property type="term" value="C:nucleus"/>
    <property type="evidence" value="ECO:0007669"/>
    <property type="project" value="UniProtKB-SubCell"/>
</dbReference>
<dbReference type="GO" id="GO:0030488">
    <property type="term" value="P:tRNA methylation"/>
    <property type="evidence" value="ECO:0007669"/>
    <property type="project" value="InterPro"/>
</dbReference>
<keyword evidence="5" id="KW-0539">Nucleus</keyword>
<evidence type="ECO:0000313" key="8">
    <source>
        <dbReference type="Proteomes" id="UP000494040"/>
    </source>
</evidence>
<reference evidence="7" key="1">
    <citation type="submission" date="2022-01" db="UniProtKB">
        <authorList>
            <consortium name="EnsemblMetazoa"/>
        </authorList>
    </citation>
    <scope>IDENTIFICATION</scope>
</reference>
<comment type="subcellular location">
    <subcellularLocation>
        <location evidence="1">Nucleus</location>
    </subcellularLocation>
</comment>
<protein>
    <recommendedName>
        <fullName evidence="3">tRNA (adenine(58)-N(1))-methyltransferase non-catalytic subunit TRM6</fullName>
    </recommendedName>
    <alternativeName>
        <fullName evidence="6">tRNA(m1A58)-methyltransferase subunit TRM6</fullName>
    </alternativeName>
</protein>
<evidence type="ECO:0000313" key="7">
    <source>
        <dbReference type="EnsemblMetazoa" id="XP_014259112.1"/>
    </source>
</evidence>
<dbReference type="PANTHER" id="PTHR12945">
    <property type="entry name" value="TRANSLATION INITIATION FACTOR EIF3-RELATED"/>
    <property type="match status" value="1"/>
</dbReference>
<dbReference type="GO" id="GO:0031515">
    <property type="term" value="C:tRNA (m1A) methyltransferase complex"/>
    <property type="evidence" value="ECO:0007669"/>
    <property type="project" value="InterPro"/>
</dbReference>
<dbReference type="OMA" id="TRCRPYQ"/>
<name>A0A8I6S779_CIMLE</name>
<evidence type="ECO:0000256" key="4">
    <source>
        <dbReference type="ARBA" id="ARBA00022694"/>
    </source>
</evidence>
<evidence type="ECO:0000256" key="2">
    <source>
        <dbReference type="ARBA" id="ARBA00008320"/>
    </source>
</evidence>
<keyword evidence="8" id="KW-1185">Reference proteome</keyword>
<dbReference type="OrthoDB" id="10254665at2759"/>
<sequence length="419" mass="48028">MNVNGDFKEENKIKIGDYVIIQRQGFFKLHQLSLKTSLTLGKDKVDLKAIVGKRYWSVFKMLPIKGKREYELEETNELMSIPESVMKEVTSGTDNRNITDTGKSQLLSTEDIEGLRDSGLSARNIVGKLIENSTTFKDKTEYSQEKYLKKKEKKYYEYIIVRKPTLRLICDIFYNRDQFKMLGLRYDTLGQILTLANIQSNGNYILFENGTQAIVGASILNCLGPGGNLINLSIGNHPQKQAILGLNFTKEQLERFISVKITDFTKAFQNECPQGENSTLVAEDEISEHGPTKRKITEEDALEPAVKKPRWMEDFTKCVDLVKEKNLDGLIIVCKEYPLNILLKLLRFVKPSRQIVVYSIYREALVELYVELKKRKDVLALHIYENWLRTYQVLTDRTHPDVTMSSNGGHLLVATKVLP</sequence>
<dbReference type="KEGG" id="clec:106672306"/>
<dbReference type="Pfam" id="PF04189">
    <property type="entry name" value="Gcd10p"/>
    <property type="match status" value="1"/>
</dbReference>
<proteinExistence type="inferred from homology"/>
<gene>
    <name evidence="7" type="primary">106672306</name>
</gene>